<dbReference type="EMBL" id="VWSE01000010">
    <property type="protein sequence ID" value="KAB0285437.1"/>
    <property type="molecule type" value="Genomic_DNA"/>
</dbReference>
<dbReference type="RefSeq" id="WP_150873138.1">
    <property type="nucleotide sequence ID" value="NZ_VWSE01000010.1"/>
</dbReference>
<protein>
    <submittedName>
        <fullName evidence="1">Uncharacterized protein</fullName>
    </submittedName>
</protein>
<evidence type="ECO:0000313" key="2">
    <source>
        <dbReference type="Proteomes" id="UP000326789"/>
    </source>
</evidence>
<accession>A0A5N3QTB8</accession>
<evidence type="ECO:0000313" key="1">
    <source>
        <dbReference type="EMBL" id="KAB0285437.1"/>
    </source>
</evidence>
<comment type="caution">
    <text evidence="1">The sequence shown here is derived from an EMBL/GenBank/DDBJ whole genome shotgun (WGS) entry which is preliminary data.</text>
</comment>
<name>A0A5N3QTB8_9VIBR</name>
<dbReference type="AlphaFoldDB" id="A0A5N3QTB8"/>
<reference evidence="1 2" key="1">
    <citation type="submission" date="2019-09" db="EMBL/GenBank/DDBJ databases">
        <title>Whole genome sequence of Vibrio fortis.</title>
        <authorList>
            <person name="Das S.K."/>
        </authorList>
    </citation>
    <scope>NUCLEOTIDE SEQUENCE [LARGE SCALE GENOMIC DNA]</scope>
    <source>
        <strain evidence="1 2">AN60</strain>
    </source>
</reference>
<proteinExistence type="predicted"/>
<dbReference type="Proteomes" id="UP000326789">
    <property type="component" value="Unassembled WGS sequence"/>
</dbReference>
<gene>
    <name evidence="1" type="ORF">F2P58_23260</name>
</gene>
<organism evidence="1 2">
    <name type="scientific">Vibrio fortis</name>
    <dbReference type="NCBI Taxonomy" id="212667"/>
    <lineage>
        <taxon>Bacteria</taxon>
        <taxon>Pseudomonadati</taxon>
        <taxon>Pseudomonadota</taxon>
        <taxon>Gammaproteobacteria</taxon>
        <taxon>Vibrionales</taxon>
        <taxon>Vibrionaceae</taxon>
        <taxon>Vibrio</taxon>
    </lineage>
</organism>
<sequence>MNHKTTARITAATFFSRLAQAQGYLAEVVDAKVALDAESVWKECVKLEADLNVDLEATSLVLYKEDLKAAHYNVKQAALKKDAPLHVYVMFLASALEKIDAVLTQYDIDQRADLEEQRVIFMESFEMDAFYTHPEFGTGAAIDMPDESHIEIILSNNSKGESTRYVAHWTEFKAGGWTLVK</sequence>